<keyword evidence="1" id="KW-1133">Transmembrane helix</keyword>
<organism evidence="2 3">
    <name type="scientific">Leptolyngbya cf. ectocarpi LEGE 11479</name>
    <dbReference type="NCBI Taxonomy" id="1828722"/>
    <lineage>
        <taxon>Bacteria</taxon>
        <taxon>Bacillati</taxon>
        <taxon>Cyanobacteriota</taxon>
        <taxon>Cyanophyceae</taxon>
        <taxon>Leptolyngbyales</taxon>
        <taxon>Leptolyngbyaceae</taxon>
        <taxon>Leptolyngbya group</taxon>
        <taxon>Leptolyngbya</taxon>
    </lineage>
</organism>
<gene>
    <name evidence="2" type="ORF">IQ260_29645</name>
</gene>
<proteinExistence type="predicted"/>
<dbReference type="EMBL" id="JADEXP010000541">
    <property type="protein sequence ID" value="MBE9070806.1"/>
    <property type="molecule type" value="Genomic_DNA"/>
</dbReference>
<dbReference type="AlphaFoldDB" id="A0A929FBJ8"/>
<comment type="caution">
    <text evidence="2">The sequence shown here is derived from an EMBL/GenBank/DDBJ whole genome shotgun (WGS) entry which is preliminary data.</text>
</comment>
<keyword evidence="3" id="KW-1185">Reference proteome</keyword>
<protein>
    <submittedName>
        <fullName evidence="2">Uncharacterized protein</fullName>
    </submittedName>
</protein>
<evidence type="ECO:0000313" key="3">
    <source>
        <dbReference type="Proteomes" id="UP000615026"/>
    </source>
</evidence>
<evidence type="ECO:0000256" key="1">
    <source>
        <dbReference type="SAM" id="Phobius"/>
    </source>
</evidence>
<dbReference type="RefSeq" id="WP_193996643.1">
    <property type="nucleotide sequence ID" value="NZ_JADEXP010000541.1"/>
</dbReference>
<keyword evidence="1" id="KW-0472">Membrane</keyword>
<evidence type="ECO:0000313" key="2">
    <source>
        <dbReference type="EMBL" id="MBE9070806.1"/>
    </source>
</evidence>
<dbReference type="Proteomes" id="UP000615026">
    <property type="component" value="Unassembled WGS sequence"/>
</dbReference>
<keyword evidence="1" id="KW-0812">Transmembrane</keyword>
<name>A0A929FBJ8_LEPEC</name>
<feature type="transmembrane region" description="Helical" evidence="1">
    <location>
        <begin position="12"/>
        <end position="32"/>
    </location>
</feature>
<reference evidence="2" key="1">
    <citation type="submission" date="2020-10" db="EMBL/GenBank/DDBJ databases">
        <authorList>
            <person name="Castelo-Branco R."/>
            <person name="Eusebio N."/>
            <person name="Adriana R."/>
            <person name="Vieira A."/>
            <person name="Brugerolle De Fraissinette N."/>
            <person name="Rezende De Castro R."/>
            <person name="Schneider M.P."/>
            <person name="Vasconcelos V."/>
            <person name="Leao P.N."/>
        </authorList>
    </citation>
    <scope>NUCLEOTIDE SEQUENCE</scope>
    <source>
        <strain evidence="2">LEGE 11479</strain>
    </source>
</reference>
<sequence length="61" mass="6874">MTSDLEGQAYAVLATLAALLLVLVTGGVIYLTTVEWRDKRKRTQEALDNRKPVSQRTKKKK</sequence>
<accession>A0A929FBJ8</accession>